<keyword evidence="2" id="KW-1133">Transmembrane helix</keyword>
<evidence type="ECO:0000256" key="1">
    <source>
        <dbReference type="SAM" id="MobiDB-lite"/>
    </source>
</evidence>
<keyword evidence="2" id="KW-0812">Transmembrane</keyword>
<reference evidence="3 4" key="1">
    <citation type="journal article" date="2015" name="Genome Announc.">
        <title>Draft Genome Sequences of Leptospira santarosai Strains U160, U164, and U233, Isolated from Asymptomatic Cattle.</title>
        <authorList>
            <person name="Kremer F.S."/>
            <person name="Eslabao M.R."/>
            <person name="Provisor M."/>
            <person name="Woloski R.D."/>
            <person name="Ramires O.V."/>
            <person name="Moreno L.Z."/>
            <person name="Moreno A.M."/>
            <person name="Hamond C."/>
            <person name="Lilenbaum W."/>
            <person name="Dellagostin O.A."/>
        </authorList>
    </citation>
    <scope>NUCLEOTIDE SEQUENCE [LARGE SCALE GENOMIC DNA]</scope>
    <source>
        <strain evidence="3 4">U160</strain>
    </source>
</reference>
<feature type="transmembrane region" description="Helical" evidence="2">
    <location>
        <begin position="46"/>
        <end position="64"/>
    </location>
</feature>
<evidence type="ECO:0000256" key="2">
    <source>
        <dbReference type="SAM" id="Phobius"/>
    </source>
</evidence>
<proteinExistence type="predicted"/>
<accession>A0A2P1QRC5</accession>
<organism evidence="3 4">
    <name type="scientific">Leptospira santarosai</name>
    <dbReference type="NCBI Taxonomy" id="28183"/>
    <lineage>
        <taxon>Bacteria</taxon>
        <taxon>Pseudomonadati</taxon>
        <taxon>Spirochaetota</taxon>
        <taxon>Spirochaetia</taxon>
        <taxon>Leptospirales</taxon>
        <taxon>Leptospiraceae</taxon>
        <taxon>Leptospira</taxon>
    </lineage>
</organism>
<keyword evidence="2" id="KW-0472">Membrane</keyword>
<dbReference type="Proteomes" id="UP000033961">
    <property type="component" value="Chromosome I"/>
</dbReference>
<feature type="region of interest" description="Disordered" evidence="1">
    <location>
        <begin position="196"/>
        <end position="220"/>
    </location>
</feature>
<feature type="compositionally biased region" description="Polar residues" evidence="1">
    <location>
        <begin position="197"/>
        <end position="217"/>
    </location>
</feature>
<protein>
    <submittedName>
        <fullName evidence="3">Uncharacterized protein</fullName>
    </submittedName>
</protein>
<name>A0A2P1QRC5_9LEPT</name>
<dbReference type="EMBL" id="CP027843">
    <property type="protein sequence ID" value="AVQ11424.1"/>
    <property type="molecule type" value="Genomic_DNA"/>
</dbReference>
<evidence type="ECO:0000313" key="3">
    <source>
        <dbReference type="EMBL" id="AVQ11424.1"/>
    </source>
</evidence>
<dbReference type="AlphaFoldDB" id="A0A2P1QRC5"/>
<sequence length="603" mass="67902">MKEKIKNWIEKSKILFNQTKLKIQESWDRFVPIFKERIWKDPKTRYSFLFVSFLAFSTIVFWIVRDKYSFDSSIDDPAFLIPDNASLVLEVFHPEEFIEDVFKTEIGKKLSEDGTFRRTLTLPELKRVSSVLYLLEAKAGVLTEPNRLASLFDGPVATALLQKSEWLVVGKASIKSKLGVSFLTLFQGEKIAKHQELSGSRPQSDAQPNSGGSVQTHSADDFTDQFSVGSEKFGNLEMYQYDFGNEKVYITVIGSFILITNSKETLDLSLGLASSKNNSSLGNLKGFAHLRESALKKENKLLLFAGKDSLLTPILKPSFGNSGMGVLMGWKNNGLLEGEIYRIGGEQKEEPSTSVTPNLSKILPKDLTIAFYSETLKPIEVWKTLADLEGEWENFSKGLDQFAATARINPKTYLQDSKGVGFTFHGLDLKNGMIYPRFGISLSSIVRDDQILKSIFKVGRQSKQHFQNTEFTTFSLRQGGYYSPSSVQLGDWSFFGSDKKSVEETISTKNGNKPSQTDLFSSGIIENQSSYPHHINIYIPNLLNDLRKFYLYGAADSSEYTSKTIDKDIQPVFDKLKSYSYFSMSYGNGKPGEVWGKVKIRVD</sequence>
<evidence type="ECO:0000313" key="4">
    <source>
        <dbReference type="Proteomes" id="UP000033961"/>
    </source>
</evidence>
<gene>
    <name evidence="3" type="ORF">XB16_1092</name>
</gene>